<name>A0A1B4XD74_9GAMM</name>
<gene>
    <name evidence="1" type="ORF">SCL_0442</name>
</gene>
<proteinExistence type="predicted"/>
<sequence length="184" mass="20996">MIYREDRDFAIEWGNDLALWRSSKNSIDMGGLHIMFGPARDESRGDIYGSRFPVAICPGIATPSKYVSITFYGADVDLIMSGNLYIADLKSISPLKRFVPWEKYDESLDLTRKNLPVTADIPAAYYRCFNFEFDVESPRFDETFELVIRGVKVNDSPISIPTVKFKTTPSRIKTCVWPECFVSH</sequence>
<dbReference type="Proteomes" id="UP000243180">
    <property type="component" value="Chromosome"/>
</dbReference>
<dbReference type="AlphaFoldDB" id="A0A1B4XD74"/>
<evidence type="ECO:0000313" key="1">
    <source>
        <dbReference type="EMBL" id="BAV32764.1"/>
    </source>
</evidence>
<keyword evidence="2" id="KW-1185">Reference proteome</keyword>
<dbReference type="EMBL" id="AP014879">
    <property type="protein sequence ID" value="BAV32764.1"/>
    <property type="molecule type" value="Genomic_DNA"/>
</dbReference>
<dbReference type="InParanoid" id="A0A1B4XD74"/>
<reference evidence="1 2" key="1">
    <citation type="submission" date="2015-05" db="EMBL/GenBank/DDBJ databases">
        <title>Complete genome sequence of a sulfur-oxidizing gammaproteobacterium strain HA5.</title>
        <authorList>
            <person name="Miura A."/>
            <person name="Kojima H."/>
            <person name="Fukui M."/>
        </authorList>
    </citation>
    <scope>NUCLEOTIDE SEQUENCE [LARGE SCALE GENOMIC DNA]</scope>
    <source>
        <strain evidence="1 2">HA5</strain>
    </source>
</reference>
<evidence type="ECO:0000313" key="2">
    <source>
        <dbReference type="Proteomes" id="UP000243180"/>
    </source>
</evidence>
<protein>
    <submittedName>
        <fullName evidence="1">Uncharacterized protein</fullName>
    </submittedName>
</protein>
<accession>A0A1B4XD74</accession>
<organism evidence="1 2">
    <name type="scientific">Sulfuricaulis limicola</name>
    <dbReference type="NCBI Taxonomy" id="1620215"/>
    <lineage>
        <taxon>Bacteria</taxon>
        <taxon>Pseudomonadati</taxon>
        <taxon>Pseudomonadota</taxon>
        <taxon>Gammaproteobacteria</taxon>
        <taxon>Acidiferrobacterales</taxon>
        <taxon>Acidiferrobacteraceae</taxon>
        <taxon>Sulfuricaulis</taxon>
    </lineage>
</organism>
<dbReference type="KEGG" id="slim:SCL_0442"/>